<dbReference type="OrthoDB" id="3422701at2"/>
<evidence type="ECO:0000259" key="2">
    <source>
        <dbReference type="Pfam" id="PF09995"/>
    </source>
</evidence>
<dbReference type="Proteomes" id="UP000324678">
    <property type="component" value="Chromosome"/>
</dbReference>
<dbReference type="EMBL" id="CP043505">
    <property type="protein sequence ID" value="QEO15955.1"/>
    <property type="molecule type" value="Genomic_DNA"/>
</dbReference>
<organism evidence="3 4">
    <name type="scientific">Agromyces intestinalis</name>
    <dbReference type="NCBI Taxonomy" id="2592652"/>
    <lineage>
        <taxon>Bacteria</taxon>
        <taxon>Bacillati</taxon>
        <taxon>Actinomycetota</taxon>
        <taxon>Actinomycetes</taxon>
        <taxon>Micrococcales</taxon>
        <taxon>Microbacteriaceae</taxon>
        <taxon>Agromyces</taxon>
    </lineage>
</organism>
<gene>
    <name evidence="3" type="ORF">FLP10_17185</name>
</gene>
<dbReference type="KEGG" id="ail:FLP10_17185"/>
<evidence type="ECO:0000256" key="1">
    <source>
        <dbReference type="SAM" id="MobiDB-lite"/>
    </source>
</evidence>
<dbReference type="Pfam" id="PF09995">
    <property type="entry name" value="MPAB_Lcp_cat"/>
    <property type="match status" value="1"/>
</dbReference>
<keyword evidence="4" id="KW-1185">Reference proteome</keyword>
<dbReference type="InterPro" id="IPR018713">
    <property type="entry name" value="MPAB/Lcp_cat_dom"/>
</dbReference>
<protein>
    <submittedName>
        <fullName evidence="3">DUF2236 domain-containing protein</fullName>
    </submittedName>
</protein>
<proteinExistence type="predicted"/>
<sequence length="298" mass="32213">MLTPRRSTRQTGSVPVRTDEARAGDPGDAPAGSALPSDADRAVFRRHAGDATLLVGGAAAILLQLADPRVARGVARHSGFRESPMRRLRATLEYAYAIGFGDDRAVAAVVREVNARHAPVRGRPDASEPGYSAFDADAQRWVASTLAAVALRVHERVSGPMPEPVADAIVRGYAPLAARLQAGGAGWPATRAEFDGWWEERVAGLEVGDDARRLARDLLVHARLPAPLRLTQAPVRILTAALLPPAIRDAYGFRWTRRIARVADGWFRAIAIARVLIPDPVRRIPLRISLRRVAARTG</sequence>
<dbReference type="AlphaFoldDB" id="A0A5C1YKI5"/>
<feature type="region of interest" description="Disordered" evidence="1">
    <location>
        <begin position="1"/>
        <end position="36"/>
    </location>
</feature>
<feature type="compositionally biased region" description="Low complexity" evidence="1">
    <location>
        <begin position="26"/>
        <end position="36"/>
    </location>
</feature>
<reference evidence="3 4" key="1">
    <citation type="submission" date="2019-09" db="EMBL/GenBank/DDBJ databases">
        <title>Genome sequencing of strain KACC 19306.</title>
        <authorList>
            <person name="Heo J."/>
            <person name="Kim S.-J."/>
            <person name="Kim J.-S."/>
            <person name="Hong S.-B."/>
            <person name="Kwon S.-W."/>
        </authorList>
    </citation>
    <scope>NUCLEOTIDE SEQUENCE [LARGE SCALE GENOMIC DNA]</scope>
    <source>
        <strain evidence="3 4">KACC 19306</strain>
    </source>
</reference>
<evidence type="ECO:0000313" key="4">
    <source>
        <dbReference type="Proteomes" id="UP000324678"/>
    </source>
</evidence>
<accession>A0A5C1YKI5</accession>
<feature type="domain" description="ER-bound oxygenase mpaB/mpaB'/Rubber oxygenase catalytic" evidence="2">
    <location>
        <begin position="46"/>
        <end position="270"/>
    </location>
</feature>
<name>A0A5C1YKI5_9MICO</name>
<dbReference type="GO" id="GO:0016491">
    <property type="term" value="F:oxidoreductase activity"/>
    <property type="evidence" value="ECO:0007669"/>
    <property type="project" value="InterPro"/>
</dbReference>
<dbReference type="PANTHER" id="PTHR36151:SF3">
    <property type="entry name" value="ER-BOUND OXYGENASE MPAB_MPAB'_RUBBER OXYGENASE CATALYTIC DOMAIN-CONTAINING PROTEIN"/>
    <property type="match status" value="1"/>
</dbReference>
<dbReference type="PANTHER" id="PTHR36151">
    <property type="entry name" value="BLR2777 PROTEIN"/>
    <property type="match status" value="1"/>
</dbReference>
<evidence type="ECO:0000313" key="3">
    <source>
        <dbReference type="EMBL" id="QEO15955.1"/>
    </source>
</evidence>